<organism evidence="13">
    <name type="scientific">marine sediment metagenome</name>
    <dbReference type="NCBI Taxonomy" id="412755"/>
    <lineage>
        <taxon>unclassified sequences</taxon>
        <taxon>metagenomes</taxon>
        <taxon>ecological metagenomes</taxon>
    </lineage>
</organism>
<dbReference type="AlphaFoldDB" id="X1CJC1"/>
<keyword evidence="6" id="KW-0479">Metal-binding</keyword>
<dbReference type="GO" id="GO:0004844">
    <property type="term" value="F:uracil DNA N-glycosylase activity"/>
    <property type="evidence" value="ECO:0007669"/>
    <property type="project" value="UniProtKB-EC"/>
</dbReference>
<evidence type="ECO:0000259" key="12">
    <source>
        <dbReference type="SMART" id="SM00986"/>
    </source>
</evidence>
<dbReference type="SMART" id="SM00986">
    <property type="entry name" value="UDG"/>
    <property type="match status" value="1"/>
</dbReference>
<evidence type="ECO:0000313" key="13">
    <source>
        <dbReference type="EMBL" id="GAG96338.1"/>
    </source>
</evidence>
<evidence type="ECO:0000256" key="2">
    <source>
        <dbReference type="ARBA" id="ARBA00006521"/>
    </source>
</evidence>
<dbReference type="PANTHER" id="PTHR33693">
    <property type="entry name" value="TYPE-5 URACIL-DNA GLYCOSYLASE"/>
    <property type="match status" value="1"/>
</dbReference>
<name>X1CJC1_9ZZZZ</name>
<protein>
    <recommendedName>
        <fullName evidence="4">Type-4 uracil-DNA glycosylase</fullName>
        <ecNumber evidence="3">3.2.2.27</ecNumber>
    </recommendedName>
</protein>
<keyword evidence="8" id="KW-0378">Hydrolase</keyword>
<dbReference type="InterPro" id="IPR005273">
    <property type="entry name" value="Ura-DNA_glyco_family4"/>
</dbReference>
<dbReference type="InterPro" id="IPR005122">
    <property type="entry name" value="Uracil-DNA_glycosylase-like"/>
</dbReference>
<evidence type="ECO:0000256" key="11">
    <source>
        <dbReference type="ARBA" id="ARBA00023204"/>
    </source>
</evidence>
<dbReference type="InterPro" id="IPR036895">
    <property type="entry name" value="Uracil-DNA_glycosylase-like_sf"/>
</dbReference>
<evidence type="ECO:0000256" key="10">
    <source>
        <dbReference type="ARBA" id="ARBA00023014"/>
    </source>
</evidence>
<evidence type="ECO:0000256" key="6">
    <source>
        <dbReference type="ARBA" id="ARBA00022723"/>
    </source>
</evidence>
<feature type="non-terminal residue" evidence="13">
    <location>
        <position position="218"/>
    </location>
</feature>
<dbReference type="GO" id="GO:0006281">
    <property type="term" value="P:DNA repair"/>
    <property type="evidence" value="ECO:0007669"/>
    <property type="project" value="UniProtKB-KW"/>
</dbReference>
<reference evidence="13" key="1">
    <citation type="journal article" date="2014" name="Front. Microbiol.">
        <title>High frequency of phylogenetically diverse reductive dehalogenase-homologous genes in deep subseafloor sedimentary metagenomes.</title>
        <authorList>
            <person name="Kawai M."/>
            <person name="Futagami T."/>
            <person name="Toyoda A."/>
            <person name="Takaki Y."/>
            <person name="Nishi S."/>
            <person name="Hori S."/>
            <person name="Arai W."/>
            <person name="Tsubouchi T."/>
            <person name="Morono Y."/>
            <person name="Uchiyama I."/>
            <person name="Ito T."/>
            <person name="Fujiyama A."/>
            <person name="Inagaki F."/>
            <person name="Takami H."/>
        </authorList>
    </citation>
    <scope>NUCLEOTIDE SEQUENCE</scope>
    <source>
        <strain evidence="13">Expedition CK06-06</strain>
    </source>
</reference>
<sequence>MGDYDKREKLKEFYLKIRDCRECELSRSRTKFVFGSGSAYAPVMFVGEAPGKNEDLQGLPFVGQAGKLLDELLDSIGFDRSEVFIANVLKCRPPGNRDPRIEEINTCKSYLLEQIKIIDPKIICTLGKISTQLLLNTDKGINTLRGKVFKVDSRIIMPINHPAAVLYTPSRMEILKQDFQKIKRLIDSDGEVPVCEEDILNLESETTGDKQNKGEQLG</sequence>
<evidence type="ECO:0000256" key="4">
    <source>
        <dbReference type="ARBA" id="ARBA00019403"/>
    </source>
</evidence>
<evidence type="ECO:0000256" key="8">
    <source>
        <dbReference type="ARBA" id="ARBA00022801"/>
    </source>
</evidence>
<gene>
    <name evidence="13" type="ORF">S01H4_36943</name>
</gene>
<evidence type="ECO:0000256" key="1">
    <source>
        <dbReference type="ARBA" id="ARBA00001400"/>
    </source>
</evidence>
<dbReference type="NCBIfam" id="TIGR00758">
    <property type="entry name" value="UDG_fam4"/>
    <property type="match status" value="1"/>
</dbReference>
<dbReference type="EC" id="3.2.2.27" evidence="3"/>
<keyword evidence="11" id="KW-0234">DNA repair</keyword>
<evidence type="ECO:0000256" key="3">
    <source>
        <dbReference type="ARBA" id="ARBA00012030"/>
    </source>
</evidence>
<feature type="domain" description="Uracil-DNA glycosylase-like" evidence="12">
    <location>
        <begin position="34"/>
        <end position="180"/>
    </location>
</feature>
<evidence type="ECO:0000256" key="9">
    <source>
        <dbReference type="ARBA" id="ARBA00023004"/>
    </source>
</evidence>
<dbReference type="SMART" id="SM00987">
    <property type="entry name" value="UreE_C"/>
    <property type="match status" value="1"/>
</dbReference>
<accession>X1CJC1</accession>
<keyword evidence="9" id="KW-0408">Iron</keyword>
<dbReference type="Pfam" id="PF03167">
    <property type="entry name" value="UDG"/>
    <property type="match status" value="1"/>
</dbReference>
<dbReference type="GO" id="GO:0046872">
    <property type="term" value="F:metal ion binding"/>
    <property type="evidence" value="ECO:0007669"/>
    <property type="project" value="UniProtKB-KW"/>
</dbReference>
<dbReference type="CDD" id="cd10030">
    <property type="entry name" value="UDG-F4_TTUDGA_SPO1dp_like"/>
    <property type="match status" value="1"/>
</dbReference>
<keyword evidence="5" id="KW-0004">4Fe-4S</keyword>
<dbReference type="Gene3D" id="3.40.470.10">
    <property type="entry name" value="Uracil-DNA glycosylase-like domain"/>
    <property type="match status" value="1"/>
</dbReference>
<keyword evidence="10" id="KW-0411">Iron-sulfur</keyword>
<dbReference type="GO" id="GO:0051539">
    <property type="term" value="F:4 iron, 4 sulfur cluster binding"/>
    <property type="evidence" value="ECO:0007669"/>
    <property type="project" value="UniProtKB-KW"/>
</dbReference>
<comment type="caution">
    <text evidence="13">The sequence shown here is derived from an EMBL/GenBank/DDBJ whole genome shotgun (WGS) entry which is preliminary data.</text>
</comment>
<proteinExistence type="inferred from homology"/>
<dbReference type="EMBL" id="BART01019796">
    <property type="protein sequence ID" value="GAG96338.1"/>
    <property type="molecule type" value="Genomic_DNA"/>
</dbReference>
<evidence type="ECO:0000256" key="7">
    <source>
        <dbReference type="ARBA" id="ARBA00022763"/>
    </source>
</evidence>
<comment type="similarity">
    <text evidence="2">Belongs to the uracil-DNA glycosylase (UDG) superfamily. Type 4 (UDGa) family.</text>
</comment>
<dbReference type="InterPro" id="IPR051536">
    <property type="entry name" value="UDG_Type-4/5"/>
</dbReference>
<comment type="catalytic activity">
    <reaction evidence="1">
        <text>Hydrolyzes single-stranded DNA or mismatched double-stranded DNA and polynucleotides, releasing free uracil.</text>
        <dbReference type="EC" id="3.2.2.27"/>
    </reaction>
</comment>
<keyword evidence="7" id="KW-0227">DNA damage</keyword>
<evidence type="ECO:0000256" key="5">
    <source>
        <dbReference type="ARBA" id="ARBA00022485"/>
    </source>
</evidence>
<dbReference type="PANTHER" id="PTHR33693:SF1">
    <property type="entry name" value="TYPE-4 URACIL-DNA GLYCOSYLASE"/>
    <property type="match status" value="1"/>
</dbReference>
<dbReference type="SUPFAM" id="SSF52141">
    <property type="entry name" value="Uracil-DNA glycosylase-like"/>
    <property type="match status" value="1"/>
</dbReference>